<dbReference type="GO" id="GO:0005789">
    <property type="term" value="C:endoplasmic reticulum membrane"/>
    <property type="evidence" value="ECO:0007669"/>
    <property type="project" value="UniProtKB-SubCell"/>
</dbReference>
<evidence type="ECO:0000313" key="23">
    <source>
        <dbReference type="EMBL" id="CAB3369167.1"/>
    </source>
</evidence>
<feature type="region of interest" description="Disordered" evidence="20">
    <location>
        <begin position="662"/>
        <end position="683"/>
    </location>
</feature>
<evidence type="ECO:0000313" key="24">
    <source>
        <dbReference type="Proteomes" id="UP000494165"/>
    </source>
</evidence>
<feature type="region of interest" description="Disordered" evidence="20">
    <location>
        <begin position="746"/>
        <end position="781"/>
    </location>
</feature>
<dbReference type="PROSITE" id="PS50006">
    <property type="entry name" value="FHA_DOMAIN"/>
    <property type="match status" value="1"/>
</dbReference>
<evidence type="ECO:0000256" key="8">
    <source>
        <dbReference type="ARBA" id="ARBA00022824"/>
    </source>
</evidence>
<evidence type="ECO:0000256" key="19">
    <source>
        <dbReference type="SAM" id="Coils"/>
    </source>
</evidence>
<proteinExistence type="inferred from homology"/>
<keyword evidence="9 21" id="KW-1133">Transmembrane helix</keyword>
<dbReference type="InterPro" id="IPR008984">
    <property type="entry name" value="SMAD_FHA_dom_sf"/>
</dbReference>
<evidence type="ECO:0000256" key="14">
    <source>
        <dbReference type="ARBA" id="ARBA00057671"/>
    </source>
</evidence>
<dbReference type="GO" id="GO:0042383">
    <property type="term" value="C:sarcolemma"/>
    <property type="evidence" value="ECO:0007669"/>
    <property type="project" value="UniProtKB-SubCell"/>
</dbReference>
<dbReference type="EMBL" id="CADEPI010000043">
    <property type="protein sequence ID" value="CAB3369167.1"/>
    <property type="molecule type" value="Genomic_DNA"/>
</dbReference>
<evidence type="ECO:0000256" key="1">
    <source>
        <dbReference type="ARBA" id="ARBA00004300"/>
    </source>
</evidence>
<evidence type="ECO:0000256" key="4">
    <source>
        <dbReference type="ARBA" id="ARBA00022475"/>
    </source>
</evidence>
<reference evidence="23 24" key="1">
    <citation type="submission" date="2020-04" db="EMBL/GenBank/DDBJ databases">
        <authorList>
            <person name="Alioto T."/>
            <person name="Alioto T."/>
            <person name="Gomez Garrido J."/>
        </authorList>
    </citation>
    <scope>NUCLEOTIDE SEQUENCE [LARGE SCALE GENOMIC DNA]</scope>
</reference>
<evidence type="ECO:0000256" key="16">
    <source>
        <dbReference type="ARBA" id="ARBA00061687"/>
    </source>
</evidence>
<keyword evidence="6" id="KW-0597">Phosphoprotein</keyword>
<keyword evidence="7 21" id="KW-0812">Transmembrane</keyword>
<protein>
    <recommendedName>
        <fullName evidence="18">Sarcolemmal membrane-associated protein</fullName>
    </recommendedName>
</protein>
<dbReference type="Gene3D" id="2.60.200.20">
    <property type="match status" value="1"/>
</dbReference>
<dbReference type="PANTHER" id="PTHR15715">
    <property type="entry name" value="CENTROSOMAL PROTEIN OF 170 KDA"/>
    <property type="match status" value="1"/>
</dbReference>
<keyword evidence="12 21" id="KW-0472">Membrane</keyword>
<evidence type="ECO:0000256" key="20">
    <source>
        <dbReference type="SAM" id="MobiDB-lite"/>
    </source>
</evidence>
<comment type="subunit">
    <text evidence="17">Homodimer. Interacts with myosin. Interacts with SIKE1 and both associate with the STRIPAK core complex composed of PP2A catalytic and scaffolding subunits, the striatins (PP2A regulatory subunits), the striatin-associated proteins MOB4, STRIP1 and STRIP2, PDCD10 and members of the STE20 kinases, such as STK24 and STK26. Interacts (via FHA domain) with STK3 (when phosphorylated); the interaction associates STK3 with the STRIPAK complex.</text>
</comment>
<dbReference type="GO" id="GO:0005813">
    <property type="term" value="C:centrosome"/>
    <property type="evidence" value="ECO:0007669"/>
    <property type="project" value="UniProtKB-SubCell"/>
</dbReference>
<keyword evidence="11" id="KW-0496">Mitochondrion</keyword>
<evidence type="ECO:0000256" key="3">
    <source>
        <dbReference type="ARBA" id="ARBA00004389"/>
    </source>
</evidence>
<keyword evidence="4" id="KW-1003">Cell membrane</keyword>
<name>A0A8S1CK12_9INSE</name>
<dbReference type="CDD" id="cd22679">
    <property type="entry name" value="FHA_SLMAP"/>
    <property type="match status" value="1"/>
</dbReference>
<evidence type="ECO:0000256" key="9">
    <source>
        <dbReference type="ARBA" id="ARBA00022989"/>
    </source>
</evidence>
<feature type="coiled-coil region" evidence="19">
    <location>
        <begin position="280"/>
        <end position="399"/>
    </location>
</feature>
<gene>
    <name evidence="23" type="ORF">CLODIP_2_CD07317</name>
</gene>
<keyword evidence="5" id="KW-0963">Cytoplasm</keyword>
<evidence type="ECO:0000259" key="22">
    <source>
        <dbReference type="PROSITE" id="PS50006"/>
    </source>
</evidence>
<keyword evidence="8" id="KW-0256">Endoplasmic reticulum</keyword>
<comment type="caution">
    <text evidence="23">The sequence shown here is derived from an EMBL/GenBank/DDBJ whole genome shotgun (WGS) entry which is preliminary data.</text>
</comment>
<evidence type="ECO:0000256" key="12">
    <source>
        <dbReference type="ARBA" id="ARBA00023136"/>
    </source>
</evidence>
<dbReference type="OrthoDB" id="687730at2759"/>
<feature type="transmembrane region" description="Helical" evidence="21">
    <location>
        <begin position="852"/>
        <end position="879"/>
    </location>
</feature>
<feature type="domain" description="FHA" evidence="22">
    <location>
        <begin position="87"/>
        <end position="142"/>
    </location>
</feature>
<evidence type="ECO:0000256" key="2">
    <source>
        <dbReference type="ARBA" id="ARBA00004304"/>
    </source>
</evidence>
<feature type="coiled-coil region" evidence="19">
    <location>
        <begin position="796"/>
        <end position="823"/>
    </location>
</feature>
<keyword evidence="10 19" id="KW-0175">Coiled coil</keyword>
<dbReference type="SUPFAM" id="SSF49879">
    <property type="entry name" value="SMAD/FHA domain"/>
    <property type="match status" value="1"/>
</dbReference>
<evidence type="ECO:0000256" key="5">
    <source>
        <dbReference type="ARBA" id="ARBA00022490"/>
    </source>
</evidence>
<organism evidence="23 24">
    <name type="scientific">Cloeon dipterum</name>
    <dbReference type="NCBI Taxonomy" id="197152"/>
    <lineage>
        <taxon>Eukaryota</taxon>
        <taxon>Metazoa</taxon>
        <taxon>Ecdysozoa</taxon>
        <taxon>Arthropoda</taxon>
        <taxon>Hexapoda</taxon>
        <taxon>Insecta</taxon>
        <taxon>Pterygota</taxon>
        <taxon>Palaeoptera</taxon>
        <taxon>Ephemeroptera</taxon>
        <taxon>Pisciforma</taxon>
        <taxon>Baetidae</taxon>
        <taxon>Cloeon</taxon>
    </lineage>
</organism>
<keyword evidence="24" id="KW-1185">Reference proteome</keyword>
<evidence type="ECO:0000256" key="15">
    <source>
        <dbReference type="ARBA" id="ARBA00060409"/>
    </source>
</evidence>
<feature type="region of interest" description="Disordered" evidence="20">
    <location>
        <begin position="524"/>
        <end position="544"/>
    </location>
</feature>
<dbReference type="CDD" id="cd21911">
    <property type="entry name" value="CC1_SLMAP"/>
    <property type="match status" value="1"/>
</dbReference>
<accession>A0A8S1CK12</accession>
<evidence type="ECO:0000256" key="21">
    <source>
        <dbReference type="SAM" id="Phobius"/>
    </source>
</evidence>
<feature type="coiled-coil region" evidence="19">
    <location>
        <begin position="458"/>
        <end position="499"/>
    </location>
</feature>
<evidence type="ECO:0000256" key="7">
    <source>
        <dbReference type="ARBA" id="ARBA00022692"/>
    </source>
</evidence>
<evidence type="ECO:0000256" key="17">
    <source>
        <dbReference type="ARBA" id="ARBA00066015"/>
    </source>
</evidence>
<dbReference type="Pfam" id="PF00498">
    <property type="entry name" value="FHA"/>
    <property type="match status" value="1"/>
</dbReference>
<dbReference type="Proteomes" id="UP000494165">
    <property type="component" value="Unassembled WGS sequence"/>
</dbReference>
<dbReference type="AlphaFoldDB" id="A0A8S1CK12"/>
<sequence>MEGLNRSHLVDSQLKLSIVIVIALEPVLCFGLAFGGISANRPVLTLTDYAHEGQRSDAPVRQLISVLMCRPNSHPFQERTLYLDQPVKIGRSVARARPAANNAIFDCKVLSRNHALLWYENGKFFLQDTKSSNGTFVNNQRLSKGAEESPPREVCSSDIVQFGVDVMENTRKVTHGCIIATLKLYLADGKEAKASPSTTVVSSVGTVPLEDMYQLKHFIQECLHREQLLENKLATMQSLVSNMVVAVDKAWKALIEEDRLLSKIELLENQLLTCSKNFPEEKVREEVRRLLDEKDSYQAAAKEALKKVVQEKVEAVLKLKDIERALSNSEDECALLRNSCDQNQKDCQDLAQKYKLVQQTVEELTQKLKESEEQQAEAIEHLEQEKAELQACLHEKMDNQHRRSCIDLCNNDELSLNDSNSKAKIDLDHTVDLPALILDGELILKKIEDLPEITTKEVTQFNDEVEKLKQRLETMEEDLHKSHQVVEDLIEQLKNAQMEIELRDGVVRDLVERIRLVKEDLDERTSNDVKSNKVPDDDEVPQSETVNKLNQQLEEMQELLEEARDMKQSSDAKVTQLKNELDTAQFECKKLNDESEVLRGHIQFLEQGGNSCGRRLEEQMLNLVSSSQTLQAQYLQLQTVLQEANNRARQRSEEVERLRRQLLESQQNEKQSRNEAEKMKDTVKSLEEEVASCKQISGKVLQEDNKKNEELQHSQQECKSLQNWISIMEEELKTLKMKHLQLEEENKTLKASNSSKGSKKSSPEPSGENVTSEDESSLDMSEITKQQDFVKVMQLYMSCKQRKAELAKDLDRLKEENKRLENRSTTVPSLAIYICAAVLFVAWLLHNALSSLLLTAGFLFLQGFLFGVIPLMLLVWALILRIQSSLAFFTATFD</sequence>
<evidence type="ECO:0000256" key="13">
    <source>
        <dbReference type="ARBA" id="ARBA00023212"/>
    </source>
</evidence>
<feature type="transmembrane region" description="Helical" evidence="21">
    <location>
        <begin position="16"/>
        <end position="37"/>
    </location>
</feature>
<keyword evidence="13" id="KW-0206">Cytoskeleton</keyword>
<comment type="subcellular location">
    <subcellularLocation>
        <location evidence="15">Cell membrane</location>
        <location evidence="15">Sarcolemma</location>
        <topology evidence="15">Single-pass type IV membrane protein</topology>
    </subcellularLocation>
    <subcellularLocation>
        <location evidence="1">Cytoplasm</location>
        <location evidence="1">Cytoskeleton</location>
        <location evidence="1">Microtubule organizing center</location>
        <location evidence="1">Centrosome</location>
    </subcellularLocation>
    <subcellularLocation>
        <location evidence="3">Endoplasmic reticulum membrane</location>
        <topology evidence="3">Single-pass membrane protein</topology>
    </subcellularLocation>
    <subcellularLocation>
        <location evidence="2">Mitochondrion membrane</location>
        <topology evidence="2">Single-pass membrane protein</topology>
    </subcellularLocation>
</comment>
<evidence type="ECO:0000256" key="18">
    <source>
        <dbReference type="ARBA" id="ARBA00074026"/>
    </source>
</evidence>
<dbReference type="InterPro" id="IPR000253">
    <property type="entry name" value="FHA_dom"/>
</dbReference>
<dbReference type="PANTHER" id="PTHR15715:SF37">
    <property type="entry name" value="LD47843P"/>
    <property type="match status" value="1"/>
</dbReference>
<comment type="function">
    <text evidence="14">Associates with the striatin-interacting phosphatase and kinase (STRIPAK) core complex, forming the extended (SIKE1:SLMAP)STRIPAK complex. The (SIKE1:SLMAP)STRIPAK complex dephosphorylates STK3 leading to the inhibition of Hippo signaling and the control of cell growth. May play a role during myoblast fusion.</text>
</comment>
<comment type="similarity">
    <text evidence="16">Belongs to the SLMAP family.</text>
</comment>
<dbReference type="SMART" id="SM00240">
    <property type="entry name" value="FHA"/>
    <property type="match status" value="1"/>
</dbReference>
<dbReference type="FunFam" id="2.60.200.20:FF:000003">
    <property type="entry name" value="sarcolemmal membrane-associated protein isoform X2"/>
    <property type="match status" value="1"/>
</dbReference>
<evidence type="ECO:0000256" key="10">
    <source>
        <dbReference type="ARBA" id="ARBA00023054"/>
    </source>
</evidence>
<feature type="compositionally biased region" description="Basic and acidic residues" evidence="20">
    <location>
        <begin position="670"/>
        <end position="683"/>
    </location>
</feature>
<feature type="compositionally biased region" description="Basic and acidic residues" evidence="20">
    <location>
        <begin position="524"/>
        <end position="535"/>
    </location>
</feature>
<dbReference type="InterPro" id="IPR051176">
    <property type="entry name" value="Cent_Immune-Sig_Mod"/>
</dbReference>
<evidence type="ECO:0000256" key="11">
    <source>
        <dbReference type="ARBA" id="ARBA00023128"/>
    </source>
</evidence>
<evidence type="ECO:0000256" key="6">
    <source>
        <dbReference type="ARBA" id="ARBA00022553"/>
    </source>
</evidence>
<feature type="transmembrane region" description="Helical" evidence="21">
    <location>
        <begin position="827"/>
        <end position="846"/>
    </location>
</feature>
<dbReference type="GO" id="GO:0031966">
    <property type="term" value="C:mitochondrial membrane"/>
    <property type="evidence" value="ECO:0007669"/>
    <property type="project" value="UniProtKB-SubCell"/>
</dbReference>